<dbReference type="EMBL" id="BAABRO010000003">
    <property type="protein sequence ID" value="GAA5506354.1"/>
    <property type="molecule type" value="Genomic_DNA"/>
</dbReference>
<organism evidence="1 2">
    <name type="scientific">Novipirellula caenicola</name>
    <dbReference type="NCBI Taxonomy" id="1536901"/>
    <lineage>
        <taxon>Bacteria</taxon>
        <taxon>Pseudomonadati</taxon>
        <taxon>Planctomycetota</taxon>
        <taxon>Planctomycetia</taxon>
        <taxon>Pirellulales</taxon>
        <taxon>Pirellulaceae</taxon>
        <taxon>Novipirellula</taxon>
    </lineage>
</organism>
<evidence type="ECO:0000313" key="1">
    <source>
        <dbReference type="EMBL" id="GAA5506354.1"/>
    </source>
</evidence>
<keyword evidence="2" id="KW-1185">Reference proteome</keyword>
<reference evidence="1 2" key="1">
    <citation type="submission" date="2024-02" db="EMBL/GenBank/DDBJ databases">
        <title>Rhodopirellula caenicola NBRC 110016.</title>
        <authorList>
            <person name="Ichikawa N."/>
            <person name="Katano-Makiyama Y."/>
            <person name="Hidaka K."/>
        </authorList>
    </citation>
    <scope>NUCLEOTIDE SEQUENCE [LARGE SCALE GENOMIC DNA]</scope>
    <source>
        <strain evidence="1 2">NBRC 110016</strain>
    </source>
</reference>
<proteinExistence type="predicted"/>
<evidence type="ECO:0000313" key="2">
    <source>
        <dbReference type="Proteomes" id="UP001416858"/>
    </source>
</evidence>
<accession>A0ABP9VME4</accession>
<sequence>MGATWSLNAGADASGWDLLGNTLMAQPQNSYFALGGDGSAVSGMMPVWPPAAGFSREAVKVMESGDIVGQSKGFDVVLNFGLGV</sequence>
<protein>
    <submittedName>
        <fullName evidence="1">Uncharacterized protein</fullName>
    </submittedName>
</protein>
<dbReference type="Proteomes" id="UP001416858">
    <property type="component" value="Unassembled WGS sequence"/>
</dbReference>
<comment type="caution">
    <text evidence="1">The sequence shown here is derived from an EMBL/GenBank/DDBJ whole genome shotgun (WGS) entry which is preliminary data.</text>
</comment>
<gene>
    <name evidence="1" type="ORF">Rcae01_01806</name>
</gene>
<name>A0ABP9VME4_9BACT</name>